<protein>
    <submittedName>
        <fullName evidence="1">Uncharacterized protein</fullName>
    </submittedName>
</protein>
<dbReference type="Proteomes" id="UP001165960">
    <property type="component" value="Unassembled WGS sequence"/>
</dbReference>
<accession>A0ACC2TQR7</accession>
<organism evidence="1 2">
    <name type="scientific">Entomophthora muscae</name>
    <dbReference type="NCBI Taxonomy" id="34485"/>
    <lineage>
        <taxon>Eukaryota</taxon>
        <taxon>Fungi</taxon>
        <taxon>Fungi incertae sedis</taxon>
        <taxon>Zoopagomycota</taxon>
        <taxon>Entomophthoromycotina</taxon>
        <taxon>Entomophthoromycetes</taxon>
        <taxon>Entomophthorales</taxon>
        <taxon>Entomophthoraceae</taxon>
        <taxon>Entomophthora</taxon>
    </lineage>
</organism>
<proteinExistence type="predicted"/>
<comment type="caution">
    <text evidence="1">The sequence shown here is derived from an EMBL/GenBank/DDBJ whole genome shotgun (WGS) entry which is preliminary data.</text>
</comment>
<evidence type="ECO:0000313" key="2">
    <source>
        <dbReference type="Proteomes" id="UP001165960"/>
    </source>
</evidence>
<evidence type="ECO:0000313" key="1">
    <source>
        <dbReference type="EMBL" id="KAJ9076934.1"/>
    </source>
</evidence>
<keyword evidence="2" id="KW-1185">Reference proteome</keyword>
<gene>
    <name evidence="1" type="ORF">DSO57_1021657</name>
</gene>
<sequence>VWHLVVDFLLSTHSFSDENMDQSTLMDQDFLIMSFLLSQDVFPNEALVTVKCMSQKTQTYAEVSSCLKEVENKPESDPSNKIQSLSAPNAK</sequence>
<dbReference type="EMBL" id="QTSX02002235">
    <property type="protein sequence ID" value="KAJ9076934.1"/>
    <property type="molecule type" value="Genomic_DNA"/>
</dbReference>
<feature type="non-terminal residue" evidence="1">
    <location>
        <position position="1"/>
    </location>
</feature>
<name>A0ACC2TQR7_9FUNG</name>
<reference evidence="1" key="1">
    <citation type="submission" date="2022-04" db="EMBL/GenBank/DDBJ databases">
        <title>Genome of the entomopathogenic fungus Entomophthora muscae.</title>
        <authorList>
            <person name="Elya C."/>
            <person name="Lovett B.R."/>
            <person name="Lee E."/>
            <person name="Macias A.M."/>
            <person name="Hajek A.E."/>
            <person name="De Bivort B.L."/>
            <person name="Kasson M.T."/>
            <person name="De Fine Licht H.H."/>
            <person name="Stajich J.E."/>
        </authorList>
    </citation>
    <scope>NUCLEOTIDE SEQUENCE</scope>
    <source>
        <strain evidence="1">Berkeley</strain>
    </source>
</reference>